<dbReference type="InterPro" id="IPR009078">
    <property type="entry name" value="Ferritin-like_SF"/>
</dbReference>
<dbReference type="PANTHER" id="PTHR11237">
    <property type="entry name" value="COENZYME Q10 BIOSYNTHESIS PROTEIN 7"/>
    <property type="match status" value="1"/>
</dbReference>
<dbReference type="EMBL" id="LAZR01008235">
    <property type="protein sequence ID" value="KKM80091.1"/>
    <property type="molecule type" value="Genomic_DNA"/>
</dbReference>
<dbReference type="InterPro" id="IPR011566">
    <property type="entry name" value="Ubq_synth_Coq7"/>
</dbReference>
<protein>
    <recommendedName>
        <fullName evidence="10">Ubiquinone biosynthesis protein COQ7</fullName>
    </recommendedName>
</protein>
<evidence type="ECO:0000313" key="9">
    <source>
        <dbReference type="EMBL" id="KKM80091.1"/>
    </source>
</evidence>
<name>A0A0F9KZD1_9ZZZZ</name>
<reference evidence="9" key="1">
    <citation type="journal article" date="2015" name="Nature">
        <title>Complex archaea that bridge the gap between prokaryotes and eukaryotes.</title>
        <authorList>
            <person name="Spang A."/>
            <person name="Saw J.H."/>
            <person name="Jorgensen S.L."/>
            <person name="Zaremba-Niedzwiedzka K."/>
            <person name="Martijn J."/>
            <person name="Lind A.E."/>
            <person name="van Eijk R."/>
            <person name="Schleper C."/>
            <person name="Guy L."/>
            <person name="Ettema T.J."/>
        </authorList>
    </citation>
    <scope>NUCLEOTIDE SEQUENCE</scope>
</reference>
<evidence type="ECO:0000256" key="8">
    <source>
        <dbReference type="ARBA" id="ARBA00023136"/>
    </source>
</evidence>
<accession>A0A0F9KZD1</accession>
<dbReference type="HAMAP" id="MF_01658">
    <property type="entry name" value="COQ7"/>
    <property type="match status" value="1"/>
</dbReference>
<keyword evidence="8" id="KW-0472">Membrane</keyword>
<dbReference type="GO" id="GO:0006744">
    <property type="term" value="P:ubiquinone biosynthetic process"/>
    <property type="evidence" value="ECO:0007669"/>
    <property type="project" value="UniProtKB-KW"/>
</dbReference>
<dbReference type="InterPro" id="IPR012347">
    <property type="entry name" value="Ferritin-like"/>
</dbReference>
<keyword evidence="7" id="KW-0503">Monooxygenase</keyword>
<dbReference type="Gene3D" id="1.20.1260.10">
    <property type="match status" value="1"/>
</dbReference>
<dbReference type="CDD" id="cd01042">
    <property type="entry name" value="DMQH"/>
    <property type="match status" value="1"/>
</dbReference>
<dbReference type="Pfam" id="PF03232">
    <property type="entry name" value="COQ7"/>
    <property type="match status" value="1"/>
</dbReference>
<keyword evidence="2" id="KW-1003">Cell membrane</keyword>
<evidence type="ECO:0000256" key="4">
    <source>
        <dbReference type="ARBA" id="ARBA00022723"/>
    </source>
</evidence>
<sequence>MKVNLRLLNTSAIMMSLSFEKYIVNTRKYSLIDNLIIETDKALTTVMGKPETTDRLIPGSKLTEHELTIQQRRQSVRLMRVNHAGEVSAQALYQGQALTATLPNVRVAMEQAALEENDHLVWCQQRLNYLGGHASVLNPVWYAGSFVLGALAGKIGDKWSLGFVAETENQVVQHLDEHLVEMSMQDEKSRAILEQMRIDELHHGTVALDAGGAILPKPIKLVMGLMSKVMTKTSYWI</sequence>
<dbReference type="GO" id="GO:0004497">
    <property type="term" value="F:monooxygenase activity"/>
    <property type="evidence" value="ECO:0007669"/>
    <property type="project" value="UniProtKB-KW"/>
</dbReference>
<keyword evidence="5" id="KW-0560">Oxidoreductase</keyword>
<evidence type="ECO:0000256" key="7">
    <source>
        <dbReference type="ARBA" id="ARBA00023033"/>
    </source>
</evidence>
<evidence type="ECO:0008006" key="10">
    <source>
        <dbReference type="Google" id="ProtNLM"/>
    </source>
</evidence>
<comment type="pathway">
    <text evidence="1">Cofactor biosynthesis; ubiquinone biosynthesis.</text>
</comment>
<evidence type="ECO:0000256" key="2">
    <source>
        <dbReference type="ARBA" id="ARBA00022475"/>
    </source>
</evidence>
<dbReference type="AlphaFoldDB" id="A0A0F9KZD1"/>
<evidence type="ECO:0000256" key="3">
    <source>
        <dbReference type="ARBA" id="ARBA00022688"/>
    </source>
</evidence>
<evidence type="ECO:0000256" key="5">
    <source>
        <dbReference type="ARBA" id="ARBA00023002"/>
    </source>
</evidence>
<comment type="caution">
    <text evidence="9">The sequence shown here is derived from an EMBL/GenBank/DDBJ whole genome shotgun (WGS) entry which is preliminary data.</text>
</comment>
<dbReference type="PANTHER" id="PTHR11237:SF4">
    <property type="entry name" value="5-DEMETHOXYUBIQUINONE HYDROXYLASE, MITOCHONDRIAL"/>
    <property type="match status" value="1"/>
</dbReference>
<organism evidence="9">
    <name type="scientific">marine sediment metagenome</name>
    <dbReference type="NCBI Taxonomy" id="412755"/>
    <lineage>
        <taxon>unclassified sequences</taxon>
        <taxon>metagenomes</taxon>
        <taxon>ecological metagenomes</taxon>
    </lineage>
</organism>
<dbReference type="SUPFAM" id="SSF47240">
    <property type="entry name" value="Ferritin-like"/>
    <property type="match status" value="1"/>
</dbReference>
<proteinExistence type="inferred from homology"/>
<keyword evidence="3" id="KW-0831">Ubiquinone biosynthesis</keyword>
<evidence type="ECO:0000256" key="1">
    <source>
        <dbReference type="ARBA" id="ARBA00004749"/>
    </source>
</evidence>
<keyword evidence="6" id="KW-0408">Iron</keyword>
<gene>
    <name evidence="9" type="ORF">LCGC14_1343350</name>
</gene>
<evidence type="ECO:0000256" key="6">
    <source>
        <dbReference type="ARBA" id="ARBA00023004"/>
    </source>
</evidence>
<keyword evidence="4" id="KW-0479">Metal-binding</keyword>
<dbReference type="NCBIfam" id="NF033656">
    <property type="entry name" value="DMQ_monoox_COQ7"/>
    <property type="match status" value="1"/>
</dbReference>
<dbReference type="InterPro" id="IPR047809">
    <property type="entry name" value="COQ7_proteobact"/>
</dbReference>
<dbReference type="GO" id="GO:0046872">
    <property type="term" value="F:metal ion binding"/>
    <property type="evidence" value="ECO:0007669"/>
    <property type="project" value="UniProtKB-KW"/>
</dbReference>